<evidence type="ECO:0000256" key="4">
    <source>
        <dbReference type="RuleBase" id="RU003560"/>
    </source>
</evidence>
<comment type="similarity">
    <text evidence="2 4">Belongs to the class-III pyridoxal-phosphate-dependent aminotransferase family.</text>
</comment>
<dbReference type="GO" id="GO:0008483">
    <property type="term" value="F:transaminase activity"/>
    <property type="evidence" value="ECO:0007669"/>
    <property type="project" value="UniProtKB-KW"/>
</dbReference>
<dbReference type="PIRSF" id="PIRSF000521">
    <property type="entry name" value="Transaminase_4ab_Lys_Orn"/>
    <property type="match status" value="1"/>
</dbReference>
<keyword evidence="6" id="KW-1185">Reference proteome</keyword>
<dbReference type="InterPro" id="IPR005814">
    <property type="entry name" value="Aminotrans_3"/>
</dbReference>
<dbReference type="Gene3D" id="3.40.640.10">
    <property type="entry name" value="Type I PLP-dependent aspartate aminotransferase-like (Major domain)"/>
    <property type="match status" value="1"/>
</dbReference>
<accession>A0ABS8G2B1</accession>
<reference evidence="5 6" key="1">
    <citation type="submission" date="2021-10" db="EMBL/GenBank/DDBJ databases">
        <title>Draft genome of Aestuariibacter halophilus JC2043.</title>
        <authorList>
            <person name="Emsley S.A."/>
            <person name="Pfannmuller K.M."/>
            <person name="Ushijima B."/>
            <person name="Saw J.H."/>
            <person name="Videau P."/>
        </authorList>
    </citation>
    <scope>NUCLEOTIDE SEQUENCE [LARGE SCALE GENOMIC DNA]</scope>
    <source>
        <strain evidence="5 6">JC2043</strain>
    </source>
</reference>
<keyword evidence="5" id="KW-0032">Aminotransferase</keyword>
<keyword evidence="5" id="KW-0808">Transferase</keyword>
<name>A0ABS8G2B1_9ALTE</name>
<proteinExistence type="inferred from homology"/>
<evidence type="ECO:0000313" key="6">
    <source>
        <dbReference type="Proteomes" id="UP001520878"/>
    </source>
</evidence>
<dbReference type="InterPro" id="IPR015424">
    <property type="entry name" value="PyrdxlP-dep_Trfase"/>
</dbReference>
<dbReference type="InterPro" id="IPR015422">
    <property type="entry name" value="PyrdxlP-dep_Trfase_small"/>
</dbReference>
<dbReference type="CDD" id="cd00610">
    <property type="entry name" value="OAT_like"/>
    <property type="match status" value="1"/>
</dbReference>
<comment type="caution">
    <text evidence="5">The sequence shown here is derived from an EMBL/GenBank/DDBJ whole genome shotgun (WGS) entry which is preliminary data.</text>
</comment>
<dbReference type="Proteomes" id="UP001520878">
    <property type="component" value="Unassembled WGS sequence"/>
</dbReference>
<dbReference type="RefSeq" id="WP_229156592.1">
    <property type="nucleotide sequence ID" value="NZ_JAJEWP010000001.1"/>
</dbReference>
<evidence type="ECO:0000256" key="3">
    <source>
        <dbReference type="ARBA" id="ARBA00022898"/>
    </source>
</evidence>
<comment type="cofactor">
    <cofactor evidence="1">
        <name>pyridoxal 5'-phosphate</name>
        <dbReference type="ChEBI" id="CHEBI:597326"/>
    </cofactor>
</comment>
<evidence type="ECO:0000313" key="5">
    <source>
        <dbReference type="EMBL" id="MCC2614668.1"/>
    </source>
</evidence>
<keyword evidence="3 4" id="KW-0663">Pyridoxal phosphate</keyword>
<evidence type="ECO:0000256" key="1">
    <source>
        <dbReference type="ARBA" id="ARBA00001933"/>
    </source>
</evidence>
<dbReference type="EMBL" id="JAJEWP010000001">
    <property type="protein sequence ID" value="MCC2614668.1"/>
    <property type="molecule type" value="Genomic_DNA"/>
</dbReference>
<dbReference type="InterPro" id="IPR015421">
    <property type="entry name" value="PyrdxlP-dep_Trfase_major"/>
</dbReference>
<dbReference type="PROSITE" id="PS00600">
    <property type="entry name" value="AA_TRANSFER_CLASS_3"/>
    <property type="match status" value="1"/>
</dbReference>
<dbReference type="Gene3D" id="3.90.1150.10">
    <property type="entry name" value="Aspartate Aminotransferase, domain 1"/>
    <property type="match status" value="1"/>
</dbReference>
<evidence type="ECO:0000256" key="2">
    <source>
        <dbReference type="ARBA" id="ARBA00008954"/>
    </source>
</evidence>
<dbReference type="Pfam" id="PF00202">
    <property type="entry name" value="Aminotran_3"/>
    <property type="match status" value="1"/>
</dbReference>
<gene>
    <name evidence="5" type="ORF">LJ739_00250</name>
</gene>
<dbReference type="PANTHER" id="PTHR43094:SF1">
    <property type="entry name" value="AMINOTRANSFERASE CLASS-III"/>
    <property type="match status" value="1"/>
</dbReference>
<dbReference type="InterPro" id="IPR049704">
    <property type="entry name" value="Aminotrans_3_PPA_site"/>
</dbReference>
<sequence length="439" mass="48073">MPQHDPSNWWMPFTDHRQFQHKPRIFTAAKGSFLTTDDHRQVLDITAGLWCMNLGHGRQEVADAVSQQLMQLDFAPGFQFANPQAMRYAKRICQHTPDEINKVFYTNDGSSAVDTALKMAYAWHQAKGQGTRQRFVSRMGGYHGINIGGTSMQGLANNRKGFPVLDCVDFLPHLLDIEHNAFTKGLPDHGADKADALNDIIAFRGAENIAAVIIEPIIGAGGMVPPPKGYLQKIRQICDEHGIVLIFDEVVTGFGRTGAAFAANEFGVTPDIMTSAKGITGGFVPLGAVFVKDHIYQTIVDNAPDNGPEFFHGTTYAGHPVSCAAANACLDIYEREKLFEQSGSALIQHWQDTLHSLREALPQLVDIRNYGLLGGITFAQQPRFPGNAGGAVHNTCFDRGLLCRGIGNHMVMSPPLTITTQEIDVFAATFIDAVRKTLN</sequence>
<protein>
    <submittedName>
        <fullName evidence="5">Aminotransferase class III-fold pyridoxal phosphate-dependent enzyme</fullName>
    </submittedName>
</protein>
<organism evidence="5 6">
    <name type="scientific">Fluctibacter halophilus</name>
    <dbReference type="NCBI Taxonomy" id="226011"/>
    <lineage>
        <taxon>Bacteria</taxon>
        <taxon>Pseudomonadati</taxon>
        <taxon>Pseudomonadota</taxon>
        <taxon>Gammaproteobacteria</taxon>
        <taxon>Alteromonadales</taxon>
        <taxon>Alteromonadaceae</taxon>
        <taxon>Fluctibacter</taxon>
    </lineage>
</organism>
<dbReference type="PANTHER" id="PTHR43094">
    <property type="entry name" value="AMINOTRANSFERASE"/>
    <property type="match status" value="1"/>
</dbReference>
<dbReference type="SUPFAM" id="SSF53383">
    <property type="entry name" value="PLP-dependent transferases"/>
    <property type="match status" value="1"/>
</dbReference>